<evidence type="ECO:0000313" key="2">
    <source>
        <dbReference type="EMBL" id="THU75432.1"/>
    </source>
</evidence>
<gene>
    <name evidence="2" type="ORF">K435DRAFT_880841</name>
</gene>
<evidence type="ECO:0000313" key="3">
    <source>
        <dbReference type="Proteomes" id="UP000297245"/>
    </source>
</evidence>
<dbReference type="AlphaFoldDB" id="A0A4S8KIZ1"/>
<proteinExistence type="predicted"/>
<reference evidence="2 3" key="1">
    <citation type="journal article" date="2019" name="Nat. Ecol. Evol.">
        <title>Megaphylogeny resolves global patterns of mushroom evolution.</title>
        <authorList>
            <person name="Varga T."/>
            <person name="Krizsan K."/>
            <person name="Foldi C."/>
            <person name="Dima B."/>
            <person name="Sanchez-Garcia M."/>
            <person name="Sanchez-Ramirez S."/>
            <person name="Szollosi G.J."/>
            <person name="Szarkandi J.G."/>
            <person name="Papp V."/>
            <person name="Albert L."/>
            <person name="Andreopoulos W."/>
            <person name="Angelini C."/>
            <person name="Antonin V."/>
            <person name="Barry K.W."/>
            <person name="Bougher N.L."/>
            <person name="Buchanan P."/>
            <person name="Buyck B."/>
            <person name="Bense V."/>
            <person name="Catcheside P."/>
            <person name="Chovatia M."/>
            <person name="Cooper J."/>
            <person name="Damon W."/>
            <person name="Desjardin D."/>
            <person name="Finy P."/>
            <person name="Geml J."/>
            <person name="Haridas S."/>
            <person name="Hughes K."/>
            <person name="Justo A."/>
            <person name="Karasinski D."/>
            <person name="Kautmanova I."/>
            <person name="Kiss B."/>
            <person name="Kocsube S."/>
            <person name="Kotiranta H."/>
            <person name="LaButti K.M."/>
            <person name="Lechner B.E."/>
            <person name="Liimatainen K."/>
            <person name="Lipzen A."/>
            <person name="Lukacs Z."/>
            <person name="Mihaltcheva S."/>
            <person name="Morgado L.N."/>
            <person name="Niskanen T."/>
            <person name="Noordeloos M.E."/>
            <person name="Ohm R.A."/>
            <person name="Ortiz-Santana B."/>
            <person name="Ovrebo C."/>
            <person name="Racz N."/>
            <person name="Riley R."/>
            <person name="Savchenko A."/>
            <person name="Shiryaev A."/>
            <person name="Soop K."/>
            <person name="Spirin V."/>
            <person name="Szebenyi C."/>
            <person name="Tomsovsky M."/>
            <person name="Tulloss R.E."/>
            <person name="Uehling J."/>
            <person name="Grigoriev I.V."/>
            <person name="Vagvolgyi C."/>
            <person name="Papp T."/>
            <person name="Martin F.M."/>
            <person name="Miettinen O."/>
            <person name="Hibbett D.S."/>
            <person name="Nagy L.G."/>
        </authorList>
    </citation>
    <scope>NUCLEOTIDE SEQUENCE [LARGE SCALE GENOMIC DNA]</scope>
    <source>
        <strain evidence="2 3">CBS 962.96</strain>
    </source>
</reference>
<protein>
    <submittedName>
        <fullName evidence="2">Uncharacterized protein</fullName>
    </submittedName>
</protein>
<sequence length="67" mass="7484">MAHDQSVHADEGHHDDSSPDEFPTQTCRSCTATQTGFLEVLQSFLTLYSLKVQGLAERAENRWFAAT</sequence>
<feature type="region of interest" description="Disordered" evidence="1">
    <location>
        <begin position="1"/>
        <end position="27"/>
    </location>
</feature>
<evidence type="ECO:0000256" key="1">
    <source>
        <dbReference type="SAM" id="MobiDB-lite"/>
    </source>
</evidence>
<dbReference type="EMBL" id="ML182149">
    <property type="protein sequence ID" value="THU75432.1"/>
    <property type="molecule type" value="Genomic_DNA"/>
</dbReference>
<accession>A0A4S8KIZ1</accession>
<name>A0A4S8KIZ1_DENBC</name>
<organism evidence="2 3">
    <name type="scientific">Dendrothele bispora (strain CBS 962.96)</name>
    <dbReference type="NCBI Taxonomy" id="1314807"/>
    <lineage>
        <taxon>Eukaryota</taxon>
        <taxon>Fungi</taxon>
        <taxon>Dikarya</taxon>
        <taxon>Basidiomycota</taxon>
        <taxon>Agaricomycotina</taxon>
        <taxon>Agaricomycetes</taxon>
        <taxon>Agaricomycetidae</taxon>
        <taxon>Agaricales</taxon>
        <taxon>Agaricales incertae sedis</taxon>
        <taxon>Dendrothele</taxon>
    </lineage>
</organism>
<keyword evidence="3" id="KW-1185">Reference proteome</keyword>
<feature type="compositionally biased region" description="Basic and acidic residues" evidence="1">
    <location>
        <begin position="1"/>
        <end position="17"/>
    </location>
</feature>
<dbReference type="Proteomes" id="UP000297245">
    <property type="component" value="Unassembled WGS sequence"/>
</dbReference>